<name>K9AZ38_9STAP</name>
<dbReference type="STRING" id="1229783.C273_08751"/>
<dbReference type="InterPro" id="IPR036038">
    <property type="entry name" value="Aminotransferase-like"/>
</dbReference>
<proteinExistence type="predicted"/>
<dbReference type="RefSeq" id="WP_009384076.1">
    <property type="nucleotide sequence ID" value="NZ_AMSQ01000015.1"/>
</dbReference>
<keyword evidence="1" id="KW-0032">Aminotransferase</keyword>
<evidence type="ECO:0000313" key="2">
    <source>
        <dbReference type="Proteomes" id="UP000009885"/>
    </source>
</evidence>
<keyword evidence="1" id="KW-0808">Transferase</keyword>
<comment type="caution">
    <text evidence="1">The sequence shown here is derived from an EMBL/GenBank/DDBJ whole genome shotgun (WGS) entry which is preliminary data.</text>
</comment>
<dbReference type="GO" id="GO:0004084">
    <property type="term" value="F:branched-chain-amino-acid transaminase activity"/>
    <property type="evidence" value="ECO:0007669"/>
    <property type="project" value="UniProtKB-EC"/>
</dbReference>
<evidence type="ECO:0000313" key="1">
    <source>
        <dbReference type="EMBL" id="EKU46780.1"/>
    </source>
</evidence>
<dbReference type="SUPFAM" id="SSF56752">
    <property type="entry name" value="D-aminoacid aminotransferase-like PLP-dependent enzymes"/>
    <property type="match status" value="1"/>
</dbReference>
<dbReference type="Proteomes" id="UP000009885">
    <property type="component" value="Unassembled WGS sequence"/>
</dbReference>
<sequence length="85" mass="10141">MENVIFIDEKFFTKEYAKISVYDHGLLYGYGVYEGNRCYSKNIFQLNEQIERLYKSAKIIDLIFVYTMAISTRSEQRLELYINTS</sequence>
<dbReference type="AlphaFoldDB" id="K9AZ38"/>
<accession>K9AZ38</accession>
<dbReference type="EC" id="2.6.1.42" evidence="1"/>
<dbReference type="InterPro" id="IPR043131">
    <property type="entry name" value="BCAT-like_N"/>
</dbReference>
<keyword evidence="2" id="KW-1185">Reference proteome</keyword>
<gene>
    <name evidence="1" type="ORF">C273_08751</name>
</gene>
<organism evidence="1 2">
    <name type="scientific">Staphylococcus massiliensis S46</name>
    <dbReference type="NCBI Taxonomy" id="1229783"/>
    <lineage>
        <taxon>Bacteria</taxon>
        <taxon>Bacillati</taxon>
        <taxon>Bacillota</taxon>
        <taxon>Bacilli</taxon>
        <taxon>Bacillales</taxon>
        <taxon>Staphylococcaceae</taxon>
        <taxon>Staphylococcus</taxon>
    </lineage>
</organism>
<dbReference type="OrthoDB" id="9805628at2"/>
<dbReference type="Gene3D" id="3.30.470.10">
    <property type="match status" value="1"/>
</dbReference>
<reference evidence="1 2" key="1">
    <citation type="journal article" date="2013" name="Genome Announc.">
        <title>Genome Sequence of Staphylococcus massiliensis Strain S46, Isolated from the Surface of Healthy Human Skin.</title>
        <authorList>
            <person name="Srivastav R."/>
            <person name="Singh A."/>
            <person name="Jangir P.K."/>
            <person name="Kumari C."/>
            <person name="Muduli S."/>
            <person name="Sharma R."/>
        </authorList>
    </citation>
    <scope>NUCLEOTIDE SEQUENCE [LARGE SCALE GENOMIC DNA]</scope>
    <source>
        <strain evidence="1 2">S46</strain>
    </source>
</reference>
<dbReference type="EMBL" id="AMSQ01000015">
    <property type="protein sequence ID" value="EKU46780.1"/>
    <property type="molecule type" value="Genomic_DNA"/>
</dbReference>
<protein>
    <submittedName>
        <fullName evidence="1">Branched-chain amino acid aminotransferase</fullName>
        <ecNumber evidence="1">2.6.1.42</ecNumber>
    </submittedName>
</protein>
<dbReference type="eggNOG" id="COG0115">
    <property type="taxonomic scope" value="Bacteria"/>
</dbReference>